<dbReference type="InterPro" id="IPR029024">
    <property type="entry name" value="TerB-like"/>
</dbReference>
<reference evidence="15 16" key="1">
    <citation type="submission" date="2019-08" db="EMBL/GenBank/DDBJ databases">
        <title>Bradymonadales sp. TMQ2.</title>
        <authorList>
            <person name="Liang Q."/>
        </authorList>
    </citation>
    <scope>NUCLEOTIDE SEQUENCE [LARGE SCALE GENOMIC DNA]</scope>
    <source>
        <strain evidence="15 16">TMQ2</strain>
    </source>
</reference>
<dbReference type="EMBL" id="VOSL01000054">
    <property type="protein sequence ID" value="TXD34665.1"/>
    <property type="molecule type" value="Genomic_DNA"/>
</dbReference>
<keyword evidence="7" id="KW-0276">Fatty acid metabolism</keyword>
<gene>
    <name evidence="15" type="ORF">FRC96_13715</name>
</gene>
<dbReference type="Pfam" id="PF22924">
    <property type="entry name" value="ACOX_C_alpha1"/>
    <property type="match status" value="1"/>
</dbReference>
<feature type="domain" description="Acyl-CoA oxidase C-terminal" evidence="11">
    <location>
        <begin position="639"/>
        <end position="784"/>
    </location>
</feature>
<dbReference type="InterPro" id="IPR036250">
    <property type="entry name" value="AcylCo_DH-like_C"/>
</dbReference>
<evidence type="ECO:0000313" key="16">
    <source>
        <dbReference type="Proteomes" id="UP000321046"/>
    </source>
</evidence>
<dbReference type="InterPro" id="IPR009100">
    <property type="entry name" value="AcylCoA_DH/oxidase_NM_dom_sf"/>
</dbReference>
<dbReference type="GO" id="GO:0055088">
    <property type="term" value="P:lipid homeostasis"/>
    <property type="evidence" value="ECO:0007669"/>
    <property type="project" value="TreeGrafter"/>
</dbReference>
<comment type="subcellular location">
    <subcellularLocation>
        <location evidence="2">Peroxisome</location>
    </subcellularLocation>
</comment>
<dbReference type="InterPro" id="IPR012258">
    <property type="entry name" value="Acyl-CoA_oxidase"/>
</dbReference>
<dbReference type="SUPFAM" id="SSF47203">
    <property type="entry name" value="Acyl-CoA dehydrogenase C-terminal domain-like"/>
    <property type="match status" value="2"/>
</dbReference>
<dbReference type="SUPFAM" id="SSF56645">
    <property type="entry name" value="Acyl-CoA dehydrogenase NM domain-like"/>
    <property type="match status" value="1"/>
</dbReference>
<dbReference type="Pfam" id="PF01756">
    <property type="entry name" value="ACOX"/>
    <property type="match status" value="1"/>
</dbReference>
<sequence length="800" mass="88152">MSASTPGAPHPDLEALQELLDARQLLPLLPMIYVAWADGELHEREILELRERMTKMLGLSASDQQVLASWLDPENPPGPVALRYLLRALHRDGGALATDERLSLAELGMRMALAAPPEEGSPGDEELRASLREIEDALGVVGEEATEQLRPETREAAAQPPLRNLDFEPAKLGALLDAPHRDTRQMVRELLAGEQFEYTDGLPLKEYRELVVTWLKALADSGIGERCVPDKRADGTRDMSEFLAIFESLGHFDLSLLVKFGVQFGLFGGSIMFMGTEHHHRTYLPRLASLELQGCYAMTEMGRGSNVRELETTATYDPDSKSFVIHTPTETARKEWIGGAGTYATLATVYAQLIVEGVNHGVHALLVPIRDDQGQPMPGVRIEDQGLKMGLNGVDNGRIWFDQVRVPRENLLNRYGNVSEEGHYESPIPSPNKRFFTMLGTLVAGRLGVSAAGLSAAKSALTIATRYSDQRRQFGPAGAPEIPVLDYRMQQRALLPRIATSYALTFALRELTRRYNSVDPDRRQTEALAAGLKAYASNFALGATQAAREACGGQGYLWVNRIPAIRTDVDVFATFEGANVVMLQQVAKARIGEYAHELNDGNFFTMARVLARQATRTLSETNPVVTRNTDTEHLDDADFQLSALSYRESDLVSGVARRIKRRIDDGMDSFEAFNDCQDHVIAVANANIERFVLECFIKAEKATDDASLRRALSQLRKLFALSIIEADMAWFLENGYVQGVKAAAIRDRVNTLCAELRPDAVAFVDAFQIPDALLSAPIAFADGKAPADAQEHHARGIATD</sequence>
<evidence type="ECO:0000313" key="15">
    <source>
        <dbReference type="EMBL" id="TXD34665.1"/>
    </source>
</evidence>
<evidence type="ECO:0000259" key="13">
    <source>
        <dbReference type="Pfam" id="PF02771"/>
    </source>
</evidence>
<keyword evidence="6" id="KW-0274">FAD</keyword>
<keyword evidence="8" id="KW-0560">Oxidoreductase</keyword>
<dbReference type="OrthoDB" id="1144545at2"/>
<dbReference type="RefSeq" id="WP_146975124.1">
    <property type="nucleotide sequence ID" value="NZ_VOSL01000054.1"/>
</dbReference>
<keyword evidence="5" id="KW-0285">Flavoprotein</keyword>
<dbReference type="AlphaFoldDB" id="A0A5C6XC65"/>
<comment type="cofactor">
    <cofactor evidence="1">
        <name>FAD</name>
        <dbReference type="ChEBI" id="CHEBI:57692"/>
    </cofactor>
</comment>
<comment type="caution">
    <text evidence="15">The sequence shown here is derived from an EMBL/GenBank/DDBJ whole genome shotgun (WGS) entry which is preliminary data.</text>
</comment>
<evidence type="ECO:0000259" key="11">
    <source>
        <dbReference type="Pfam" id="PF01756"/>
    </source>
</evidence>
<dbReference type="GO" id="GO:0033540">
    <property type="term" value="P:fatty acid beta-oxidation using acyl-CoA oxidase"/>
    <property type="evidence" value="ECO:0007669"/>
    <property type="project" value="TreeGrafter"/>
</dbReference>
<dbReference type="FunFam" id="1.20.140.10:FF:000010">
    <property type="entry name" value="Acyl-coenzyme A oxidase"/>
    <property type="match status" value="1"/>
</dbReference>
<dbReference type="FunFam" id="1.20.140.10:FF:000007">
    <property type="entry name" value="Acyl-coenzyme A oxidase"/>
    <property type="match status" value="1"/>
</dbReference>
<dbReference type="Gene3D" id="1.10.540.10">
    <property type="entry name" value="Acyl-CoA dehydrogenase/oxidase, N-terminal domain"/>
    <property type="match status" value="1"/>
</dbReference>
<keyword evidence="10" id="KW-0576">Peroxisome</keyword>
<organism evidence="15 16">
    <name type="scientific">Lujinxingia vulgaris</name>
    <dbReference type="NCBI Taxonomy" id="2600176"/>
    <lineage>
        <taxon>Bacteria</taxon>
        <taxon>Deltaproteobacteria</taxon>
        <taxon>Bradymonadales</taxon>
        <taxon>Lujinxingiaceae</taxon>
        <taxon>Lujinxingia</taxon>
    </lineage>
</organism>
<dbReference type="GO" id="GO:0005504">
    <property type="term" value="F:fatty acid binding"/>
    <property type="evidence" value="ECO:0007669"/>
    <property type="project" value="TreeGrafter"/>
</dbReference>
<dbReference type="InterPro" id="IPR006091">
    <property type="entry name" value="Acyl-CoA_Oxase/DH_mid-dom"/>
</dbReference>
<evidence type="ECO:0000259" key="12">
    <source>
        <dbReference type="Pfam" id="PF02770"/>
    </source>
</evidence>
<dbReference type="EC" id="1.3.3.6" evidence="4"/>
<feature type="domain" description="Acyl-CoA oxidase C-alpha1" evidence="14">
    <location>
        <begin position="440"/>
        <end position="589"/>
    </location>
</feature>
<feature type="domain" description="Acyl-CoA dehydrogenase/oxidase N-terminal" evidence="13">
    <location>
        <begin position="180"/>
        <end position="290"/>
    </location>
</feature>
<dbReference type="InterPro" id="IPR002655">
    <property type="entry name" value="Acyl-CoA_oxidase_C"/>
</dbReference>
<dbReference type="Pfam" id="PF02771">
    <property type="entry name" value="Acyl-CoA_dh_N"/>
    <property type="match status" value="1"/>
</dbReference>
<protein>
    <recommendedName>
        <fullName evidence="4">acyl-CoA oxidase</fullName>
        <ecNumber evidence="4">1.3.3.6</ecNumber>
    </recommendedName>
</protein>
<evidence type="ECO:0000256" key="10">
    <source>
        <dbReference type="ARBA" id="ARBA00023140"/>
    </source>
</evidence>
<dbReference type="SUPFAM" id="SSF158682">
    <property type="entry name" value="TerB-like"/>
    <property type="match status" value="1"/>
</dbReference>
<evidence type="ECO:0000256" key="2">
    <source>
        <dbReference type="ARBA" id="ARBA00004275"/>
    </source>
</evidence>
<comment type="similarity">
    <text evidence="3">Belongs to the acyl-CoA oxidase family.</text>
</comment>
<proteinExistence type="inferred from homology"/>
<dbReference type="GO" id="GO:0071949">
    <property type="term" value="F:FAD binding"/>
    <property type="evidence" value="ECO:0007669"/>
    <property type="project" value="InterPro"/>
</dbReference>
<dbReference type="InterPro" id="IPR013786">
    <property type="entry name" value="AcylCoA_DH/ox_N"/>
</dbReference>
<evidence type="ECO:0000256" key="3">
    <source>
        <dbReference type="ARBA" id="ARBA00006288"/>
    </source>
</evidence>
<dbReference type="Gene3D" id="1.20.140.10">
    <property type="entry name" value="Butyryl-CoA Dehydrogenase, subunit A, domain 3"/>
    <property type="match status" value="2"/>
</dbReference>
<dbReference type="Gene3D" id="2.40.110.10">
    <property type="entry name" value="Butyryl-CoA Dehydrogenase, subunit A, domain 2"/>
    <property type="match status" value="1"/>
</dbReference>
<evidence type="ECO:0000256" key="4">
    <source>
        <dbReference type="ARBA" id="ARBA00012870"/>
    </source>
</evidence>
<evidence type="ECO:0000256" key="8">
    <source>
        <dbReference type="ARBA" id="ARBA00023002"/>
    </source>
</evidence>
<evidence type="ECO:0000256" key="1">
    <source>
        <dbReference type="ARBA" id="ARBA00001974"/>
    </source>
</evidence>
<dbReference type="InterPro" id="IPR037069">
    <property type="entry name" value="AcylCoA_DH/ox_N_sf"/>
</dbReference>
<dbReference type="InterPro" id="IPR046373">
    <property type="entry name" value="Acyl-CoA_Oxase/DH_mid-dom_sf"/>
</dbReference>
<keyword evidence="9" id="KW-0443">Lipid metabolism</keyword>
<dbReference type="PANTHER" id="PTHR10909">
    <property type="entry name" value="ELECTRON TRANSPORT OXIDOREDUCTASE"/>
    <property type="match status" value="1"/>
</dbReference>
<evidence type="ECO:0000256" key="5">
    <source>
        <dbReference type="ARBA" id="ARBA00022630"/>
    </source>
</evidence>
<dbReference type="FunFam" id="2.40.110.10:FF:000005">
    <property type="entry name" value="Acyl-coenzyme A oxidase"/>
    <property type="match status" value="1"/>
</dbReference>
<evidence type="ECO:0000256" key="9">
    <source>
        <dbReference type="ARBA" id="ARBA00023098"/>
    </source>
</evidence>
<evidence type="ECO:0000256" key="6">
    <source>
        <dbReference type="ARBA" id="ARBA00022827"/>
    </source>
</evidence>
<dbReference type="GO" id="GO:0003997">
    <property type="term" value="F:acyl-CoA oxidase activity"/>
    <property type="evidence" value="ECO:0007669"/>
    <property type="project" value="UniProtKB-EC"/>
</dbReference>
<dbReference type="Pfam" id="PF02770">
    <property type="entry name" value="Acyl-CoA_dh_M"/>
    <property type="match status" value="1"/>
</dbReference>
<name>A0A5C6XC65_9DELT</name>
<dbReference type="Proteomes" id="UP000321046">
    <property type="component" value="Unassembled WGS sequence"/>
</dbReference>
<feature type="domain" description="Acyl-CoA oxidase/dehydrogenase middle" evidence="12">
    <location>
        <begin position="295"/>
        <end position="404"/>
    </location>
</feature>
<accession>A0A5C6XC65</accession>
<dbReference type="InterPro" id="IPR055060">
    <property type="entry name" value="ACOX_C_alpha1"/>
</dbReference>
<evidence type="ECO:0000259" key="14">
    <source>
        <dbReference type="Pfam" id="PF22924"/>
    </source>
</evidence>
<evidence type="ECO:0000256" key="7">
    <source>
        <dbReference type="ARBA" id="ARBA00022832"/>
    </source>
</evidence>
<dbReference type="CDD" id="cd07177">
    <property type="entry name" value="terB_like"/>
    <property type="match status" value="1"/>
</dbReference>